<dbReference type="AlphaFoldDB" id="A0A2G5BKI8"/>
<dbReference type="STRING" id="763665.A0A2G5BKI8"/>
<dbReference type="Gene3D" id="2.70.98.10">
    <property type="match status" value="1"/>
</dbReference>
<dbReference type="SUPFAM" id="SSF74650">
    <property type="entry name" value="Galactose mutarotase-like"/>
    <property type="match status" value="1"/>
</dbReference>
<keyword evidence="4 5" id="KW-0413">Isomerase</keyword>
<feature type="binding site" evidence="7">
    <location>
        <position position="78"/>
    </location>
    <ligand>
        <name>substrate</name>
    </ligand>
</feature>
<comment type="function">
    <text evidence="5">Catalyzes the interconversion between the alpha and beta anomers from at least three hexose 6-phosphate sugars (Glc6P, Gal6P, and Man6P).</text>
</comment>
<dbReference type="InterPro" id="IPR014718">
    <property type="entry name" value="GH-type_carb-bd"/>
</dbReference>
<comment type="catalytic activity">
    <reaction evidence="1">
        <text>alpha-D-glucose 6-phosphate = beta-D-glucose 6-phosphate</text>
        <dbReference type="Rhea" id="RHEA:16249"/>
        <dbReference type="ChEBI" id="CHEBI:58225"/>
        <dbReference type="ChEBI" id="CHEBI:58247"/>
        <dbReference type="EC" id="5.1.3.15"/>
    </reaction>
</comment>
<dbReference type="Proteomes" id="UP000242474">
    <property type="component" value="Unassembled WGS sequence"/>
</dbReference>
<dbReference type="PIRSF" id="PIRSF016020">
    <property type="entry name" value="PHexose_mutarotase"/>
    <property type="match status" value="1"/>
</dbReference>
<proteinExistence type="inferred from homology"/>
<comment type="similarity">
    <text evidence="2 5">Belongs to the glucose-6-phosphate 1-epimerase family.</text>
</comment>
<dbReference type="InterPro" id="IPR008183">
    <property type="entry name" value="Aldose_1/G6P_1-epimerase"/>
</dbReference>
<dbReference type="PANTHER" id="PTHR11122">
    <property type="entry name" value="APOSPORY-ASSOCIATED PROTEIN C-RELATED"/>
    <property type="match status" value="1"/>
</dbReference>
<feature type="active site" evidence="6">
    <location>
        <position position="154"/>
    </location>
</feature>
<evidence type="ECO:0000313" key="9">
    <source>
        <dbReference type="Proteomes" id="UP000242474"/>
    </source>
</evidence>
<name>A0A2G5BKI8_COERN</name>
<dbReference type="EC" id="5.1.3.15" evidence="3 5"/>
<sequence>MSVEKINSSDGSLERIILKGQNKSSVEIYLYGATVTSWKSGGRERLFLSSQAKLDGSKAIRGGIPLVFPQFGPGELPQHGFARTRKWEFLDAFEHGESMVAQFRLTENEETLASKWPYKFILNYTVDLTATTLSTIIKYENTDTREFSFTSLMHTYFRVPDISSTVVRGLEGSLYANKITGADNVAEDRENVMIAENEDRVYINVPDTVSIKYGKEQVSVRRFNFEDVVLWNPWAEKAAEMSDFGDNEFKNMICVEPGTVSNRISLRPGQVISCGQLLAVNDVLA</sequence>
<evidence type="ECO:0000256" key="4">
    <source>
        <dbReference type="ARBA" id="ARBA00023235"/>
    </source>
</evidence>
<dbReference type="InterPro" id="IPR025532">
    <property type="entry name" value="G6P_1-epimerase"/>
</dbReference>
<dbReference type="PANTHER" id="PTHR11122:SF13">
    <property type="entry name" value="GLUCOSE-6-PHOSPHATE 1-EPIMERASE"/>
    <property type="match status" value="1"/>
</dbReference>
<feature type="active site" evidence="6">
    <location>
        <position position="256"/>
    </location>
</feature>
<evidence type="ECO:0000256" key="3">
    <source>
        <dbReference type="ARBA" id="ARBA00012083"/>
    </source>
</evidence>
<evidence type="ECO:0000313" key="8">
    <source>
        <dbReference type="EMBL" id="PIA19267.1"/>
    </source>
</evidence>
<dbReference type="GO" id="GO:0047938">
    <property type="term" value="F:glucose-6-phosphate 1-epimerase activity"/>
    <property type="evidence" value="ECO:0007669"/>
    <property type="project" value="UniProtKB-UniRule"/>
</dbReference>
<feature type="binding site" evidence="7">
    <location>
        <position position="61"/>
    </location>
    <ligand>
        <name>substrate</name>
    </ligand>
</feature>
<feature type="binding site" evidence="7">
    <location>
        <position position="83"/>
    </location>
    <ligand>
        <name>substrate</name>
    </ligand>
</feature>
<evidence type="ECO:0000256" key="7">
    <source>
        <dbReference type="PIRSR" id="PIRSR016020-2"/>
    </source>
</evidence>
<gene>
    <name evidence="8" type="ORF">COEREDRAFT_58092</name>
</gene>
<evidence type="ECO:0000256" key="2">
    <source>
        <dbReference type="ARBA" id="ARBA00005866"/>
    </source>
</evidence>
<organism evidence="8 9">
    <name type="scientific">Coemansia reversa (strain ATCC 12441 / NRRL 1564)</name>
    <dbReference type="NCBI Taxonomy" id="763665"/>
    <lineage>
        <taxon>Eukaryota</taxon>
        <taxon>Fungi</taxon>
        <taxon>Fungi incertae sedis</taxon>
        <taxon>Zoopagomycota</taxon>
        <taxon>Kickxellomycotina</taxon>
        <taxon>Kickxellomycetes</taxon>
        <taxon>Kickxellales</taxon>
        <taxon>Kickxellaceae</taxon>
        <taxon>Coemansia</taxon>
    </lineage>
</organism>
<dbReference type="OrthoDB" id="1659429at2759"/>
<keyword evidence="9" id="KW-1185">Reference proteome</keyword>
<dbReference type="CDD" id="cd09020">
    <property type="entry name" value="D-hex-6-P-epi_like"/>
    <property type="match status" value="1"/>
</dbReference>
<dbReference type="Pfam" id="PF01263">
    <property type="entry name" value="Aldose_epim"/>
    <property type="match status" value="1"/>
</dbReference>
<dbReference type="EMBL" id="KZ303487">
    <property type="protein sequence ID" value="PIA19267.1"/>
    <property type="molecule type" value="Genomic_DNA"/>
</dbReference>
<evidence type="ECO:0000256" key="6">
    <source>
        <dbReference type="PIRSR" id="PIRSR016020-1"/>
    </source>
</evidence>
<accession>A0A2G5BKI8</accession>
<evidence type="ECO:0000256" key="5">
    <source>
        <dbReference type="PIRNR" id="PIRNR016020"/>
    </source>
</evidence>
<dbReference type="GO" id="GO:0005737">
    <property type="term" value="C:cytoplasm"/>
    <property type="evidence" value="ECO:0007669"/>
    <property type="project" value="TreeGrafter"/>
</dbReference>
<dbReference type="InterPro" id="IPR011013">
    <property type="entry name" value="Gal_mutarotase_sf_dom"/>
</dbReference>
<reference evidence="8 9" key="1">
    <citation type="journal article" date="2015" name="Genome Biol. Evol.">
        <title>Phylogenomic analyses indicate that early fungi evolved digesting cell walls of algal ancestors of land plants.</title>
        <authorList>
            <person name="Chang Y."/>
            <person name="Wang S."/>
            <person name="Sekimoto S."/>
            <person name="Aerts A.L."/>
            <person name="Choi C."/>
            <person name="Clum A."/>
            <person name="LaButti K.M."/>
            <person name="Lindquist E.A."/>
            <person name="Yee Ngan C."/>
            <person name="Ohm R.A."/>
            <person name="Salamov A.A."/>
            <person name="Grigoriev I.V."/>
            <person name="Spatafora J.W."/>
            <person name="Berbee M.L."/>
        </authorList>
    </citation>
    <scope>NUCLEOTIDE SEQUENCE [LARGE SCALE GENOMIC DNA]</scope>
    <source>
        <strain evidence="8 9">NRRL 1564</strain>
    </source>
</reference>
<protein>
    <recommendedName>
        <fullName evidence="3 5">Glucose-6-phosphate 1-epimerase</fullName>
        <ecNumber evidence="3 5">5.1.3.15</ecNumber>
    </recommendedName>
</protein>
<dbReference type="GO" id="GO:0030246">
    <property type="term" value="F:carbohydrate binding"/>
    <property type="evidence" value="ECO:0007669"/>
    <property type="project" value="UniProtKB-UniRule"/>
</dbReference>
<dbReference type="GO" id="GO:0005975">
    <property type="term" value="P:carbohydrate metabolic process"/>
    <property type="evidence" value="ECO:0007669"/>
    <property type="project" value="InterPro"/>
</dbReference>
<evidence type="ECO:0000256" key="1">
    <source>
        <dbReference type="ARBA" id="ARBA00001096"/>
    </source>
</evidence>